<protein>
    <submittedName>
        <fullName evidence="1">Uncharacterized protein</fullName>
    </submittedName>
</protein>
<dbReference type="RefSeq" id="WP_224194284.1">
    <property type="nucleotide sequence ID" value="NZ_JAIRAU010000032.1"/>
</dbReference>
<name>A0ABS7TW98_9BACT</name>
<evidence type="ECO:0000313" key="2">
    <source>
        <dbReference type="Proteomes" id="UP001139031"/>
    </source>
</evidence>
<reference evidence="1" key="1">
    <citation type="submission" date="2021-08" db="EMBL/GenBank/DDBJ databases">
        <authorList>
            <person name="Stevens D.C."/>
        </authorList>
    </citation>
    <scope>NUCLEOTIDE SEQUENCE</scope>
    <source>
        <strain evidence="1">DSM 53165</strain>
    </source>
</reference>
<dbReference type="Proteomes" id="UP001139031">
    <property type="component" value="Unassembled WGS sequence"/>
</dbReference>
<evidence type="ECO:0000313" key="1">
    <source>
        <dbReference type="EMBL" id="MBZ5712528.1"/>
    </source>
</evidence>
<gene>
    <name evidence="1" type="ORF">K7C98_25075</name>
</gene>
<proteinExistence type="predicted"/>
<organism evidence="1 2">
    <name type="scientific">Nannocystis pusilla</name>
    <dbReference type="NCBI Taxonomy" id="889268"/>
    <lineage>
        <taxon>Bacteria</taxon>
        <taxon>Pseudomonadati</taxon>
        <taxon>Myxococcota</taxon>
        <taxon>Polyangia</taxon>
        <taxon>Nannocystales</taxon>
        <taxon>Nannocystaceae</taxon>
        <taxon>Nannocystis</taxon>
    </lineage>
</organism>
<accession>A0ABS7TW98</accession>
<keyword evidence="2" id="KW-1185">Reference proteome</keyword>
<comment type="caution">
    <text evidence="1">The sequence shown here is derived from an EMBL/GenBank/DDBJ whole genome shotgun (WGS) entry which is preliminary data.</text>
</comment>
<sequence>MRTAATPEPRRPSLTLAAPLVVAALTGCPQEEIVIVGEFGRPIALGSGDASPLPRLVFRPGPCPGEAGGCSSICTGAPETCPADACLPLVVDSGSPITTLVGEGEPTAVRGCFEVRAAEDSFAEPPVEGAAEQAITRFRFDSTPYVQLPPTAADVSWGWQVGDHHASPFVGGVLGGNVLRTMAVRFTDARGSNGPQITFYREFPGVESVLADQGSAALPLQFPGLLLGKLIDDVCQQPDGKDCDLASFGVFDREHPESALQATRLVLDACLGAPPAALTYNAARRTCSLASGPGGSADNFRSPTGVRGKALSKGCTVQAVELAPGDIDHGHDASVLIATGVPGLILFEDSALRLFGSLALPPCMGDGGLSGGVPPSTPACRVGQAGLLRAAGWPPAGTAERPLVELRVRSLALLPGLTQTTGLTACQRLEVRLRALRSQCNYVFSPDNPGQVPRGAGAGCRSGFDPSDPPAASTTAAVVGQAFIPDGGRVDPNQWIPTLVVPAEHPLVTAVRRDTSPEALQLDGLVGTGLLRGTDVVLDYTDPTPSVRVACNDPDDGSCLALPACVPRDDPRATVPACCFGLPEDLLVTLIRDHSAYGCCAALSPATIDELNNAEATFGRELPCPVRGR</sequence>
<dbReference type="EMBL" id="JAIRAU010000032">
    <property type="protein sequence ID" value="MBZ5712528.1"/>
    <property type="molecule type" value="Genomic_DNA"/>
</dbReference>
<dbReference type="PROSITE" id="PS51257">
    <property type="entry name" value="PROKAR_LIPOPROTEIN"/>
    <property type="match status" value="1"/>
</dbReference>